<accession>A0A422N7C7</accession>
<evidence type="ECO:0000256" key="1">
    <source>
        <dbReference type="SAM" id="MobiDB-lite"/>
    </source>
</evidence>
<feature type="region of interest" description="Disordered" evidence="1">
    <location>
        <begin position="107"/>
        <end position="138"/>
    </location>
</feature>
<evidence type="ECO:0000313" key="3">
    <source>
        <dbReference type="Proteomes" id="UP000283634"/>
    </source>
</evidence>
<name>A0A422N7C7_TRYRA</name>
<evidence type="ECO:0000313" key="2">
    <source>
        <dbReference type="EMBL" id="RNF01394.1"/>
    </source>
</evidence>
<reference evidence="2 3" key="1">
    <citation type="journal article" date="2018" name="BMC Genomics">
        <title>Genomic comparison of Trypanosoma conorhini and Trypanosoma rangeli to Trypanosoma cruzi strains of high and low virulence.</title>
        <authorList>
            <person name="Bradwell K.R."/>
            <person name="Koparde V.N."/>
            <person name="Matveyev A.V."/>
            <person name="Serrano M.G."/>
            <person name="Alves J.M."/>
            <person name="Parikh H."/>
            <person name="Huang B."/>
            <person name="Lee V."/>
            <person name="Espinosa-Alvarez O."/>
            <person name="Ortiz P.A."/>
            <person name="Costa-Martins A.G."/>
            <person name="Teixeira M.M."/>
            <person name="Buck G.A."/>
        </authorList>
    </citation>
    <scope>NUCLEOTIDE SEQUENCE [LARGE SCALE GENOMIC DNA]</scope>
    <source>
        <strain evidence="2 3">AM80</strain>
    </source>
</reference>
<gene>
    <name evidence="2" type="ORF">TraAM80_07045</name>
</gene>
<feature type="region of interest" description="Disordered" evidence="1">
    <location>
        <begin position="1"/>
        <end position="77"/>
    </location>
</feature>
<dbReference type="AlphaFoldDB" id="A0A422N7C7"/>
<organism evidence="2 3">
    <name type="scientific">Trypanosoma rangeli</name>
    <dbReference type="NCBI Taxonomy" id="5698"/>
    <lineage>
        <taxon>Eukaryota</taxon>
        <taxon>Discoba</taxon>
        <taxon>Euglenozoa</taxon>
        <taxon>Kinetoplastea</taxon>
        <taxon>Metakinetoplastina</taxon>
        <taxon>Trypanosomatida</taxon>
        <taxon>Trypanosomatidae</taxon>
        <taxon>Trypanosoma</taxon>
        <taxon>Herpetosoma</taxon>
    </lineage>
</organism>
<dbReference type="Proteomes" id="UP000283634">
    <property type="component" value="Unassembled WGS sequence"/>
</dbReference>
<dbReference type="GeneID" id="40330978"/>
<feature type="compositionally biased region" description="Basic and acidic residues" evidence="1">
    <location>
        <begin position="53"/>
        <end position="63"/>
    </location>
</feature>
<proteinExistence type="predicted"/>
<feature type="compositionally biased region" description="Polar residues" evidence="1">
    <location>
        <begin position="64"/>
        <end position="74"/>
    </location>
</feature>
<feature type="non-terminal residue" evidence="2">
    <location>
        <position position="138"/>
    </location>
</feature>
<keyword evidence="3" id="KW-1185">Reference proteome</keyword>
<protein>
    <submittedName>
        <fullName evidence="2">Trichohyalin</fullName>
    </submittedName>
</protein>
<dbReference type="EMBL" id="MKGL01000276">
    <property type="protein sequence ID" value="RNF01394.1"/>
    <property type="molecule type" value="Genomic_DNA"/>
</dbReference>
<feature type="compositionally biased region" description="Polar residues" evidence="1">
    <location>
        <begin position="29"/>
        <end position="42"/>
    </location>
</feature>
<sequence>MPAVTAPNALNRPHKGNQFNDDKSPPHQPTLNGTPQLIGSIQRTRRRRALQNKIDEARNRHQEWVTQKAQQIRAQRTDAAKWVEQERERRAKEAEEVKRQAEEELRALQKEREEEERRRAELAKQNREESGARREEVL</sequence>
<dbReference type="RefSeq" id="XP_029236301.1">
    <property type="nucleotide sequence ID" value="XM_029383858.1"/>
</dbReference>
<comment type="caution">
    <text evidence="2">The sequence shown here is derived from an EMBL/GenBank/DDBJ whole genome shotgun (WGS) entry which is preliminary data.</text>
</comment>